<dbReference type="RefSeq" id="WP_345717385.1">
    <property type="nucleotide sequence ID" value="NZ_BAABFP010000007.1"/>
</dbReference>
<dbReference type="Proteomes" id="UP001596189">
    <property type="component" value="Unassembled WGS sequence"/>
</dbReference>
<dbReference type="SUPFAM" id="SSF82171">
    <property type="entry name" value="DPP6 N-terminal domain-like"/>
    <property type="match status" value="1"/>
</dbReference>
<name>A0ABW1JHK1_9ACTN</name>
<dbReference type="EMBL" id="JBHSRD010000008">
    <property type="protein sequence ID" value="MFC6008846.1"/>
    <property type="molecule type" value="Genomic_DNA"/>
</dbReference>
<sequence>MRGRLVALGAVAVLAVAGTGWYLADARSDLDAQSRRSATATADGPRAAAIAAGPHLVFRSTVHDSSYGKVSMVALADPAGPRAVTATSCERVDATAHRVLCLAQDRGVTLTYTARVLDADLHALQPLELNGIASRARLSTDGSLAATTAFVSGHSYASTTFSTQTLVTRVGGASYGDLERFTLRHRGHEIAPKDRNIWGVTFAADDDTFYATVAWGGRTWLARGSLAHRTLTTIRSDAECPALSPDGTRVAYKKRLGLPQGQWRLVSYDLATGVETRLAEPRSVDDQLEWLDDATVTYGLLRADSRQAVTDVWAVPADGSGAPTRLVAGAWSPSVVR</sequence>
<organism evidence="1 2">
    <name type="scientific">Angustibacter luteus</name>
    <dbReference type="NCBI Taxonomy" id="658456"/>
    <lineage>
        <taxon>Bacteria</taxon>
        <taxon>Bacillati</taxon>
        <taxon>Actinomycetota</taxon>
        <taxon>Actinomycetes</taxon>
        <taxon>Kineosporiales</taxon>
        <taxon>Kineosporiaceae</taxon>
    </lineage>
</organism>
<evidence type="ECO:0000313" key="2">
    <source>
        <dbReference type="Proteomes" id="UP001596189"/>
    </source>
</evidence>
<dbReference type="InterPro" id="IPR011042">
    <property type="entry name" value="6-blade_b-propeller_TolB-like"/>
</dbReference>
<gene>
    <name evidence="1" type="ORF">ACFQDO_17060</name>
</gene>
<dbReference type="Gene3D" id="2.120.10.30">
    <property type="entry name" value="TolB, C-terminal domain"/>
    <property type="match status" value="1"/>
</dbReference>
<proteinExistence type="predicted"/>
<reference evidence="2" key="1">
    <citation type="journal article" date="2019" name="Int. J. Syst. Evol. Microbiol.">
        <title>The Global Catalogue of Microorganisms (GCM) 10K type strain sequencing project: providing services to taxonomists for standard genome sequencing and annotation.</title>
        <authorList>
            <consortium name="The Broad Institute Genomics Platform"/>
            <consortium name="The Broad Institute Genome Sequencing Center for Infectious Disease"/>
            <person name="Wu L."/>
            <person name="Ma J."/>
        </authorList>
    </citation>
    <scope>NUCLEOTIDE SEQUENCE [LARGE SCALE GENOMIC DNA]</scope>
    <source>
        <strain evidence="2">KACC 14249</strain>
    </source>
</reference>
<protein>
    <submittedName>
        <fullName evidence="1">TolB family protein</fullName>
    </submittedName>
</protein>
<accession>A0ABW1JHK1</accession>
<keyword evidence="2" id="KW-1185">Reference proteome</keyword>
<comment type="caution">
    <text evidence="1">The sequence shown here is derived from an EMBL/GenBank/DDBJ whole genome shotgun (WGS) entry which is preliminary data.</text>
</comment>
<evidence type="ECO:0000313" key="1">
    <source>
        <dbReference type="EMBL" id="MFC6008846.1"/>
    </source>
</evidence>